<accession>A0A847ETC0</accession>
<evidence type="ECO:0000256" key="1">
    <source>
        <dbReference type="SAM" id="Phobius"/>
    </source>
</evidence>
<dbReference type="Proteomes" id="UP000554004">
    <property type="component" value="Unassembled WGS sequence"/>
</dbReference>
<sequence length="138" mass="15950">MSSQTVITIVILLLLGLLFLVAYLNSKKIPARKKEKIFEKIELLGSQINSDDDYARRDAIIKLDNVLGKALNIRYNNDSSCGDNLKLGKKLFDKKKYQQIWDAHKIRNNIVHNDENISRTQALEIFKVYKFAVKQILK</sequence>
<comment type="caution">
    <text evidence="2">The sequence shown here is derived from an EMBL/GenBank/DDBJ whole genome shotgun (WGS) entry which is preliminary data.</text>
</comment>
<keyword evidence="1" id="KW-0472">Membrane</keyword>
<evidence type="ECO:0008006" key="4">
    <source>
        <dbReference type="Google" id="ProtNLM"/>
    </source>
</evidence>
<evidence type="ECO:0000313" key="3">
    <source>
        <dbReference type="Proteomes" id="UP000554004"/>
    </source>
</evidence>
<reference evidence="2 3" key="1">
    <citation type="journal article" date="2020" name="Biotechnol. Biofuels">
        <title>New insights from the biogas microbiome by comprehensive genome-resolved metagenomics of nearly 1600 species originating from multiple anaerobic digesters.</title>
        <authorList>
            <person name="Campanaro S."/>
            <person name="Treu L."/>
            <person name="Rodriguez-R L.M."/>
            <person name="Kovalovszki A."/>
            <person name="Ziels R.M."/>
            <person name="Maus I."/>
            <person name="Zhu X."/>
            <person name="Kougias P.G."/>
            <person name="Basile A."/>
            <person name="Luo G."/>
            <person name="Schluter A."/>
            <person name="Konstantinidis K.T."/>
            <person name="Angelidaki I."/>
        </authorList>
    </citation>
    <scope>NUCLEOTIDE SEQUENCE [LARGE SCALE GENOMIC DNA]</scope>
    <source>
        <strain evidence="2">AS06rmzACSIP_421</strain>
    </source>
</reference>
<proteinExistence type="predicted"/>
<keyword evidence="1" id="KW-0812">Transmembrane</keyword>
<feature type="transmembrane region" description="Helical" evidence="1">
    <location>
        <begin position="6"/>
        <end position="24"/>
    </location>
</feature>
<organism evidence="2 3">
    <name type="scientific">Candidatus Dojkabacteria bacterium</name>
    <dbReference type="NCBI Taxonomy" id="2099670"/>
    <lineage>
        <taxon>Bacteria</taxon>
        <taxon>Candidatus Dojkabacteria</taxon>
    </lineage>
</organism>
<keyword evidence="1" id="KW-1133">Transmembrane helix</keyword>
<protein>
    <recommendedName>
        <fullName evidence="4">DUF4145 domain-containing protein</fullName>
    </recommendedName>
</protein>
<gene>
    <name evidence="2" type="ORF">GX618_00945</name>
</gene>
<name>A0A847ETC0_9BACT</name>
<dbReference type="EMBL" id="JAAZAL010000033">
    <property type="protein sequence ID" value="NLE30828.1"/>
    <property type="molecule type" value="Genomic_DNA"/>
</dbReference>
<dbReference type="AlphaFoldDB" id="A0A847ETC0"/>
<evidence type="ECO:0000313" key="2">
    <source>
        <dbReference type="EMBL" id="NLE30828.1"/>
    </source>
</evidence>